<dbReference type="EMBL" id="SPNV01000380">
    <property type="protein sequence ID" value="KAF5855812.1"/>
    <property type="molecule type" value="Genomic_DNA"/>
</dbReference>
<proteinExistence type="predicted"/>
<sequence length="101" mass="11079">MTFPRFPEDADVSCASDSRQTGVELAMCEYWHSKVEHNTVQSQTWAVKGGGVCQSEQELATLDSPIGTMRTECSADSIRESGKGAIKKEECCSTIYIINVL</sequence>
<organism evidence="1 2">
    <name type="scientific">Petromyces alliaceus</name>
    <name type="common">Aspergillus alliaceus</name>
    <dbReference type="NCBI Taxonomy" id="209559"/>
    <lineage>
        <taxon>Eukaryota</taxon>
        <taxon>Fungi</taxon>
        <taxon>Dikarya</taxon>
        <taxon>Ascomycota</taxon>
        <taxon>Pezizomycotina</taxon>
        <taxon>Eurotiomycetes</taxon>
        <taxon>Eurotiomycetidae</taxon>
        <taxon>Eurotiales</taxon>
        <taxon>Aspergillaceae</taxon>
        <taxon>Aspergillus</taxon>
        <taxon>Aspergillus subgen. Circumdati</taxon>
    </lineage>
</organism>
<dbReference type="AlphaFoldDB" id="A0A8H6E1F0"/>
<comment type="caution">
    <text evidence="1">The sequence shown here is derived from an EMBL/GenBank/DDBJ whole genome shotgun (WGS) entry which is preliminary data.</text>
</comment>
<evidence type="ECO:0000313" key="1">
    <source>
        <dbReference type="EMBL" id="KAF5855812.1"/>
    </source>
</evidence>
<name>A0A8H6E1F0_PETAA</name>
<dbReference type="Proteomes" id="UP000541154">
    <property type="component" value="Unassembled WGS sequence"/>
</dbReference>
<gene>
    <name evidence="1" type="ORF">ETB97_008416</name>
</gene>
<keyword evidence="2" id="KW-1185">Reference proteome</keyword>
<accession>A0A8H6E1F0</accession>
<protein>
    <submittedName>
        <fullName evidence="1">Uncharacterized protein</fullName>
    </submittedName>
</protein>
<evidence type="ECO:0000313" key="2">
    <source>
        <dbReference type="Proteomes" id="UP000541154"/>
    </source>
</evidence>
<reference evidence="1 2" key="1">
    <citation type="submission" date="2019-04" db="EMBL/GenBank/DDBJ databases">
        <title>Aspergillus burnettii sp. nov., novel species from soil in southeast Queensland.</title>
        <authorList>
            <person name="Gilchrist C.L.M."/>
            <person name="Pitt J.I."/>
            <person name="Lange L."/>
            <person name="Lacey H.J."/>
            <person name="Vuong D."/>
            <person name="Midgley D.J."/>
            <person name="Greenfield P."/>
            <person name="Bradbury M."/>
            <person name="Lacey E."/>
            <person name="Busk P.K."/>
            <person name="Pilgaard B."/>
            <person name="Chooi Y.H."/>
            <person name="Piggott A.M."/>
        </authorList>
    </citation>
    <scope>NUCLEOTIDE SEQUENCE [LARGE SCALE GENOMIC DNA]</scope>
    <source>
        <strain evidence="1 2">FRR 5400</strain>
    </source>
</reference>